<comment type="miscellaneous">
    <text evidence="3">A lyase-type mechanism (elimination/hydration) is suggested for the cleavage of the lactyl ether bond of MurNAc 6-phosphate, with the formation of an alpha,beta-unsaturated aldehyde intermediate with (E)-stereochemistry, followed by the syn addition of water to give product.</text>
</comment>
<feature type="domain" description="SIS" evidence="4">
    <location>
        <begin position="63"/>
        <end position="224"/>
    </location>
</feature>
<evidence type="ECO:0000256" key="3">
    <source>
        <dbReference type="HAMAP-Rule" id="MF_00068"/>
    </source>
</evidence>
<evidence type="ECO:0000256" key="2">
    <source>
        <dbReference type="ARBA" id="ARBA00023277"/>
    </source>
</evidence>
<dbReference type="HAMAP" id="MF_00068">
    <property type="entry name" value="MurQ"/>
    <property type="match status" value="1"/>
</dbReference>
<dbReference type="Gene3D" id="1.10.8.1080">
    <property type="match status" value="1"/>
</dbReference>
<dbReference type="GO" id="GO:0097367">
    <property type="term" value="F:carbohydrate derivative binding"/>
    <property type="evidence" value="ECO:0007669"/>
    <property type="project" value="InterPro"/>
</dbReference>
<comment type="function">
    <text evidence="3">Specifically catalyzes the cleavage of the D-lactyl ether substituent of MurNAc 6-phosphate, producing GlcNAc 6-phosphate and D-lactate.</text>
</comment>
<protein>
    <recommendedName>
        <fullName evidence="3">N-acetylmuramic acid 6-phosphate etherase</fullName>
        <shortName evidence="3">MurNAc-6-P etherase</shortName>
        <ecNumber evidence="3">4.2.1.126</ecNumber>
    </recommendedName>
    <alternativeName>
        <fullName evidence="3">N-acetylmuramic acid 6-phosphate hydrolase</fullName>
    </alternativeName>
    <alternativeName>
        <fullName evidence="3">N-acetylmuramic acid 6-phosphate lyase</fullName>
    </alternativeName>
</protein>
<dbReference type="GO" id="GO:0009254">
    <property type="term" value="P:peptidoglycan turnover"/>
    <property type="evidence" value="ECO:0007669"/>
    <property type="project" value="TreeGrafter"/>
</dbReference>
<evidence type="ECO:0000256" key="1">
    <source>
        <dbReference type="ARBA" id="ARBA00023239"/>
    </source>
</evidence>
<dbReference type="InterPro" id="IPR005486">
    <property type="entry name" value="Glucokinase_regulatory_CS"/>
</dbReference>
<name>A0A395LY22_9BACT</name>
<dbReference type="Proteomes" id="UP000266389">
    <property type="component" value="Unassembled WGS sequence"/>
</dbReference>
<dbReference type="PROSITE" id="PS51464">
    <property type="entry name" value="SIS"/>
    <property type="match status" value="1"/>
</dbReference>
<dbReference type="PROSITE" id="PS01272">
    <property type="entry name" value="GCKR"/>
    <property type="match status" value="1"/>
</dbReference>
<dbReference type="NCBIfam" id="TIGR00274">
    <property type="entry name" value="N-acetylmuramic acid 6-phosphate etherase"/>
    <property type="match status" value="1"/>
</dbReference>
<dbReference type="InterPro" id="IPR001347">
    <property type="entry name" value="SIS_dom"/>
</dbReference>
<feature type="active site" evidence="3">
    <location>
        <position position="122"/>
    </location>
</feature>
<dbReference type="PANTHER" id="PTHR10088:SF5">
    <property type="entry name" value="N-ACETYLMURAMIC ACID 6-PHOSPHATE ETHERASE"/>
    <property type="match status" value="1"/>
</dbReference>
<accession>A0A395LY22</accession>
<dbReference type="GO" id="GO:0097173">
    <property type="term" value="P:N-acetylmuramic acid catabolic process"/>
    <property type="evidence" value="ECO:0007669"/>
    <property type="project" value="UniProtKB-UniPathway"/>
</dbReference>
<feature type="active site" description="Proton donor" evidence="3">
    <location>
        <position position="91"/>
    </location>
</feature>
<comment type="pathway">
    <text evidence="3">Amino-sugar metabolism; N-acetylmuramate degradation.</text>
</comment>
<sequence>MSSSRKLFEELSQLLTEQQNPNTIDIDERSAIEIARLINEEDKKVPLAVEQCLPEIAAAMELVADAFHCGGRLIYIGAGTSGRLGILDASECPPTFGVKPSQVQAIIAGGRRAVFRSIEGAEDDEQAAIDALKKINFSKQDVLCGISASRRTPFVVAALRYARTLRAKTIFLTSNPDVKEKATVIIRTLVGPEVIMGSTRMKAGTSHKMVLNMISTGAMILCGKTYGNLMIDLQQTNNKLRERTKRIFMMVTGEDYHTAETYLRHAKGSLKLALMMRLSGLSYAEAKVALERAGGFLKRALRNMGKL</sequence>
<evidence type="ECO:0000313" key="6">
    <source>
        <dbReference type="Proteomes" id="UP000266389"/>
    </source>
</evidence>
<dbReference type="InterPro" id="IPR046348">
    <property type="entry name" value="SIS_dom_sf"/>
</dbReference>
<comment type="similarity">
    <text evidence="3">Belongs to the GCKR-like family. MurNAc-6-P etherase subfamily.</text>
</comment>
<comment type="catalytic activity">
    <reaction evidence="3">
        <text>N-acetyl-D-muramate 6-phosphate + H2O = N-acetyl-D-glucosamine 6-phosphate + (R)-lactate</text>
        <dbReference type="Rhea" id="RHEA:26410"/>
        <dbReference type="ChEBI" id="CHEBI:15377"/>
        <dbReference type="ChEBI" id="CHEBI:16004"/>
        <dbReference type="ChEBI" id="CHEBI:57513"/>
        <dbReference type="ChEBI" id="CHEBI:58722"/>
        <dbReference type="EC" id="4.2.1.126"/>
    </reaction>
</comment>
<comment type="subunit">
    <text evidence="3">Homodimer.</text>
</comment>
<comment type="caution">
    <text evidence="5">The sequence shown here is derived from an EMBL/GenBank/DDBJ whole genome shotgun (WGS) entry which is preliminary data.</text>
</comment>
<organism evidence="5 6">
    <name type="scientific">Candidatus Thermochlorobacter aerophilus</name>
    <dbReference type="NCBI Taxonomy" id="1868324"/>
    <lineage>
        <taxon>Bacteria</taxon>
        <taxon>Pseudomonadati</taxon>
        <taxon>Chlorobiota</taxon>
        <taxon>Chlorobiia</taxon>
        <taxon>Chlorobiales</taxon>
        <taxon>Candidatus Thermochlorobacteriaceae</taxon>
        <taxon>Candidatus Thermochlorobacter</taxon>
    </lineage>
</organism>
<reference evidence="5 6" key="1">
    <citation type="journal article" date="2011" name="ISME J.">
        <title>Community ecology of hot spring cyanobacterial mats: predominant populations and their functional potential.</title>
        <authorList>
            <person name="Klatt C.G."/>
            <person name="Wood J.M."/>
            <person name="Rusch D.B."/>
            <person name="Bateson M.M."/>
            <person name="Hamamura N."/>
            <person name="Heidelberg J.F."/>
            <person name="Grossman A.R."/>
            <person name="Bhaya D."/>
            <person name="Cohan F.M."/>
            <person name="Kuhl M."/>
            <person name="Bryant D.A."/>
            <person name="Ward D.M."/>
        </authorList>
    </citation>
    <scope>NUCLEOTIDE SEQUENCE [LARGE SCALE GENOMIC DNA]</scope>
    <source>
        <strain evidence="5">OS</strain>
    </source>
</reference>
<keyword evidence="2 3" id="KW-0119">Carbohydrate metabolism</keyword>
<dbReference type="FunFam" id="3.40.50.10490:FF:000014">
    <property type="entry name" value="N-acetylmuramic acid 6-phosphate etherase"/>
    <property type="match status" value="1"/>
</dbReference>
<evidence type="ECO:0000313" key="5">
    <source>
        <dbReference type="EMBL" id="RFM23447.1"/>
    </source>
</evidence>
<keyword evidence="1 3" id="KW-0456">Lyase</keyword>
<dbReference type="Gene3D" id="3.40.50.10490">
    <property type="entry name" value="Glucose-6-phosphate isomerase like protein, domain 1"/>
    <property type="match status" value="1"/>
</dbReference>
<dbReference type="EMBL" id="PHFL01000065">
    <property type="protein sequence ID" value="RFM23447.1"/>
    <property type="molecule type" value="Genomic_DNA"/>
</dbReference>
<dbReference type="CDD" id="cd05007">
    <property type="entry name" value="SIS_Etherase"/>
    <property type="match status" value="1"/>
</dbReference>
<dbReference type="Pfam" id="PF22645">
    <property type="entry name" value="GKRP_SIS_N"/>
    <property type="match status" value="1"/>
</dbReference>
<dbReference type="AlphaFoldDB" id="A0A395LY22"/>
<dbReference type="InterPro" id="IPR040190">
    <property type="entry name" value="MURQ/GCKR"/>
</dbReference>
<gene>
    <name evidence="3 5" type="primary">murQ</name>
    <name evidence="5" type="ORF">D0433_10975</name>
</gene>
<dbReference type="UniPathway" id="UPA00342"/>
<dbReference type="GO" id="GO:0046348">
    <property type="term" value="P:amino sugar catabolic process"/>
    <property type="evidence" value="ECO:0007669"/>
    <property type="project" value="InterPro"/>
</dbReference>
<dbReference type="SUPFAM" id="SSF53697">
    <property type="entry name" value="SIS domain"/>
    <property type="match status" value="1"/>
</dbReference>
<proteinExistence type="inferred from homology"/>
<dbReference type="GO" id="GO:0016835">
    <property type="term" value="F:carbon-oxygen lyase activity"/>
    <property type="evidence" value="ECO:0007669"/>
    <property type="project" value="UniProtKB-UniRule"/>
</dbReference>
<dbReference type="NCBIfam" id="NF009222">
    <property type="entry name" value="PRK12570.1"/>
    <property type="match status" value="1"/>
</dbReference>
<dbReference type="EC" id="4.2.1.126" evidence="3"/>
<evidence type="ECO:0000259" key="4">
    <source>
        <dbReference type="PROSITE" id="PS51464"/>
    </source>
</evidence>
<dbReference type="PANTHER" id="PTHR10088">
    <property type="entry name" value="GLUCOKINASE REGULATORY PROTEIN"/>
    <property type="match status" value="1"/>
</dbReference>
<dbReference type="NCBIfam" id="NF003915">
    <property type="entry name" value="PRK05441.1"/>
    <property type="match status" value="1"/>
</dbReference>
<dbReference type="GO" id="GO:0016803">
    <property type="term" value="F:ether hydrolase activity"/>
    <property type="evidence" value="ECO:0007669"/>
    <property type="project" value="TreeGrafter"/>
</dbReference>
<dbReference type="InterPro" id="IPR005488">
    <property type="entry name" value="Etherase_MurQ"/>
</dbReference>